<organism evidence="1 2">
    <name type="scientific">Romanomermis culicivorax</name>
    <name type="common">Nematode worm</name>
    <dbReference type="NCBI Taxonomy" id="13658"/>
    <lineage>
        <taxon>Eukaryota</taxon>
        <taxon>Metazoa</taxon>
        <taxon>Ecdysozoa</taxon>
        <taxon>Nematoda</taxon>
        <taxon>Enoplea</taxon>
        <taxon>Dorylaimia</taxon>
        <taxon>Mermithida</taxon>
        <taxon>Mermithoidea</taxon>
        <taxon>Mermithidae</taxon>
        <taxon>Romanomermis</taxon>
    </lineage>
</organism>
<sequence length="239" mass="26484">MLSRSVVVAFNVPEIDRLILNVTILNAISLGSVRKWNDPSIAWLNPDSKLPENFIRLVTAKDSNFEYFCSKNFLTKVNSVSALNKINAKNNNDSDENWNFTVSGTQGVPSVISSLFYSIGLVTVSAAKNWRLNTVTLVKDAGSQKNDFVLSNGSPLARKTNGSISSIVSSNLISENSTANPKSLILCEFHVWTILNLNAPKMMPCRQVAEMVGFINWTIGKKFVAYTFLRLFSSNFSFN</sequence>
<evidence type="ECO:0000313" key="1">
    <source>
        <dbReference type="Proteomes" id="UP000887565"/>
    </source>
</evidence>
<protein>
    <submittedName>
        <fullName evidence="2">Uncharacterized protein</fullName>
    </submittedName>
</protein>
<dbReference type="WBParaSite" id="nRc.2.0.1.t16462-RA">
    <property type="protein sequence ID" value="nRc.2.0.1.t16462-RA"/>
    <property type="gene ID" value="nRc.2.0.1.g16462"/>
</dbReference>
<dbReference type="InterPro" id="IPR050962">
    <property type="entry name" value="Phosphate-bind_PstS"/>
</dbReference>
<reference evidence="2" key="1">
    <citation type="submission" date="2022-11" db="UniProtKB">
        <authorList>
            <consortium name="WormBaseParasite"/>
        </authorList>
    </citation>
    <scope>IDENTIFICATION</scope>
</reference>
<dbReference type="SUPFAM" id="SSF53850">
    <property type="entry name" value="Periplasmic binding protein-like II"/>
    <property type="match status" value="1"/>
</dbReference>
<name>A0A915IR28_ROMCU</name>
<dbReference type="Proteomes" id="UP000887565">
    <property type="component" value="Unplaced"/>
</dbReference>
<proteinExistence type="predicted"/>
<keyword evidence="1" id="KW-1185">Reference proteome</keyword>
<dbReference type="Gene3D" id="3.40.190.10">
    <property type="entry name" value="Periplasmic binding protein-like II"/>
    <property type="match status" value="1"/>
</dbReference>
<dbReference type="PANTHER" id="PTHR42996:SF1">
    <property type="entry name" value="PHOSPHATE-BINDING PROTEIN PSTS"/>
    <property type="match status" value="1"/>
</dbReference>
<dbReference type="AlphaFoldDB" id="A0A915IR28"/>
<accession>A0A915IR28</accession>
<evidence type="ECO:0000313" key="2">
    <source>
        <dbReference type="WBParaSite" id="nRc.2.0.1.t16462-RA"/>
    </source>
</evidence>
<dbReference type="PANTHER" id="PTHR42996">
    <property type="entry name" value="PHOSPHATE-BINDING PROTEIN PSTS"/>
    <property type="match status" value="1"/>
</dbReference>